<protein>
    <recommendedName>
        <fullName evidence="6">Divalent metal cation transporter MntH</fullName>
    </recommendedName>
</protein>
<evidence type="ECO:0000256" key="3">
    <source>
        <dbReference type="ARBA" id="ARBA00022692"/>
    </source>
</evidence>
<keyword evidence="6" id="KW-0769">Symport</keyword>
<accession>A0A940P6C4</accession>
<dbReference type="NCBIfam" id="NF001923">
    <property type="entry name" value="PRK00701.1"/>
    <property type="match status" value="1"/>
</dbReference>
<gene>
    <name evidence="6" type="primary">mntH</name>
    <name evidence="7" type="ORF">I6N95_14530</name>
</gene>
<dbReference type="EMBL" id="JAEEGA010000009">
    <property type="protein sequence ID" value="MBP1042232.1"/>
    <property type="molecule type" value="Genomic_DNA"/>
</dbReference>
<feature type="transmembrane region" description="Helical" evidence="6">
    <location>
        <begin position="273"/>
        <end position="292"/>
    </location>
</feature>
<reference evidence="7" key="1">
    <citation type="submission" date="2020-12" db="EMBL/GenBank/DDBJ databases">
        <title>Vagococcus allomyrinae sp. nov. and Enterococcus lavae sp. nov., isolated from the larvae of Allomyrina dichotoma.</title>
        <authorList>
            <person name="Lee S.D."/>
        </authorList>
    </citation>
    <scope>NUCLEOTIDE SEQUENCE</scope>
    <source>
        <strain evidence="7">BWB3-3</strain>
    </source>
</reference>
<keyword evidence="5 6" id="KW-0472">Membrane</keyword>
<proteinExistence type="inferred from homology"/>
<comment type="similarity">
    <text evidence="6">Belongs to the NRAMP family.</text>
</comment>
<evidence type="ECO:0000256" key="4">
    <source>
        <dbReference type="ARBA" id="ARBA00022989"/>
    </source>
</evidence>
<dbReference type="AlphaFoldDB" id="A0A940P6C4"/>
<sequence>MVNEKQQEHKHFLTTKLNGLSLPEINNTVSIPKNAGFWKKLLAYSGPGALVAVGYMDPGNWVTSIAGGAQFGYLLLSVILISSLIAMLLQYMSAKLGIVTGLDLAQAIRMRTGKKLGIVLWVITELAIMATDIAEVIGSAVALNLLFRIPLLLGVLITVLDVFLLLMLTKLGFRKIEGIVSVLIATILVIFLYEVIMGQPVFSDILAGFVPHKQVVENKSALFLALGIVGATVMPHNLYLHSSIVQARQYDRENREELKEAVKFARIDSNLQLTVAFVINCLLLTLGAALFHGNGDHLTTLGSLYRALSDKAIVGAIASPVLSILFAVALLASGQNSTITGTLTGQIVMEGYIKLSMPVWARRLVTRLLAVIPVIICLLLFGDSEEVVEKLLIYTQVFLSIALPVSMLPLTIFTSSRKMMGEFKNSLLVTILAWALTIVLTGLNVYLIMSTFG</sequence>
<keyword evidence="8" id="KW-1185">Reference proteome</keyword>
<evidence type="ECO:0000256" key="5">
    <source>
        <dbReference type="ARBA" id="ARBA00023136"/>
    </source>
</evidence>
<keyword evidence="4 6" id="KW-1133">Transmembrane helix</keyword>
<dbReference type="GO" id="GO:0005384">
    <property type="term" value="F:manganese ion transmembrane transporter activity"/>
    <property type="evidence" value="ECO:0007669"/>
    <property type="project" value="TreeGrafter"/>
</dbReference>
<dbReference type="InterPro" id="IPR001046">
    <property type="entry name" value="NRAMP_fam"/>
</dbReference>
<dbReference type="NCBIfam" id="TIGR01197">
    <property type="entry name" value="nramp"/>
    <property type="match status" value="1"/>
</dbReference>
<feature type="transmembrane region" description="Helical" evidence="6">
    <location>
        <begin position="393"/>
        <end position="415"/>
    </location>
</feature>
<dbReference type="GO" id="GO:0015293">
    <property type="term" value="F:symporter activity"/>
    <property type="evidence" value="ECO:0007669"/>
    <property type="project" value="UniProtKB-UniRule"/>
</dbReference>
<feature type="transmembrane region" description="Helical" evidence="6">
    <location>
        <begin position="222"/>
        <end position="240"/>
    </location>
</feature>
<dbReference type="GO" id="GO:0034755">
    <property type="term" value="P:iron ion transmembrane transport"/>
    <property type="evidence" value="ECO:0007669"/>
    <property type="project" value="TreeGrafter"/>
</dbReference>
<dbReference type="Proteomes" id="UP000674938">
    <property type="component" value="Unassembled WGS sequence"/>
</dbReference>
<feature type="transmembrane region" description="Helical" evidence="6">
    <location>
        <begin position="180"/>
        <end position="202"/>
    </location>
</feature>
<feature type="transmembrane region" description="Helical" evidence="6">
    <location>
        <begin position="312"/>
        <end position="332"/>
    </location>
</feature>
<evidence type="ECO:0000313" key="7">
    <source>
        <dbReference type="EMBL" id="MBP1042232.1"/>
    </source>
</evidence>
<dbReference type="HAMAP" id="MF_00221">
    <property type="entry name" value="NRAMP"/>
    <property type="match status" value="1"/>
</dbReference>
<dbReference type="GO" id="GO:0046872">
    <property type="term" value="F:metal ion binding"/>
    <property type="evidence" value="ECO:0007669"/>
    <property type="project" value="UniProtKB-UniRule"/>
</dbReference>
<name>A0A940P6C4_9ENTE</name>
<keyword evidence="6" id="KW-0406">Ion transport</keyword>
<keyword evidence="6" id="KW-1003">Cell membrane</keyword>
<evidence type="ECO:0000256" key="6">
    <source>
        <dbReference type="HAMAP-Rule" id="MF_00221"/>
    </source>
</evidence>
<organism evidence="7 8">
    <name type="scientific">Vagococcus allomyrinae</name>
    <dbReference type="NCBI Taxonomy" id="2794353"/>
    <lineage>
        <taxon>Bacteria</taxon>
        <taxon>Bacillati</taxon>
        <taxon>Bacillota</taxon>
        <taxon>Bacilli</taxon>
        <taxon>Lactobacillales</taxon>
        <taxon>Enterococcaceae</taxon>
        <taxon>Vagococcus</taxon>
    </lineage>
</organism>
<dbReference type="GO" id="GO:0005886">
    <property type="term" value="C:plasma membrane"/>
    <property type="evidence" value="ECO:0007669"/>
    <property type="project" value="UniProtKB-SubCell"/>
</dbReference>
<evidence type="ECO:0000256" key="1">
    <source>
        <dbReference type="ARBA" id="ARBA00004141"/>
    </source>
</evidence>
<comment type="caution">
    <text evidence="7">The sequence shown here is derived from an EMBL/GenBank/DDBJ whole genome shotgun (WGS) entry which is preliminary data.</text>
</comment>
<dbReference type="Pfam" id="PF01566">
    <property type="entry name" value="Nramp"/>
    <property type="match status" value="1"/>
</dbReference>
<keyword evidence="2 6" id="KW-0813">Transport</keyword>
<comment type="subcellular location">
    <subcellularLocation>
        <location evidence="6">Cell membrane</location>
        <topology evidence="6">Multi-pass membrane protein</topology>
    </subcellularLocation>
    <subcellularLocation>
        <location evidence="1">Membrane</location>
        <topology evidence="1">Multi-pass membrane protein</topology>
    </subcellularLocation>
</comment>
<feature type="transmembrane region" description="Helical" evidence="6">
    <location>
        <begin position="427"/>
        <end position="449"/>
    </location>
</feature>
<feature type="transmembrane region" description="Helical" evidence="6">
    <location>
        <begin position="41"/>
        <end position="58"/>
    </location>
</feature>
<keyword evidence="3 6" id="KW-0812">Transmembrane</keyword>
<dbReference type="PANTHER" id="PTHR11706:SF33">
    <property type="entry name" value="NATURAL RESISTANCE-ASSOCIATED MACROPHAGE PROTEIN 2"/>
    <property type="match status" value="1"/>
</dbReference>
<dbReference type="NCBIfam" id="NF037982">
    <property type="entry name" value="Nramp_1"/>
    <property type="match status" value="1"/>
</dbReference>
<dbReference type="RefSeq" id="WP_209529229.1">
    <property type="nucleotide sequence ID" value="NZ_JAEEGA010000009.1"/>
</dbReference>
<dbReference type="GO" id="GO:0015086">
    <property type="term" value="F:cadmium ion transmembrane transporter activity"/>
    <property type="evidence" value="ECO:0007669"/>
    <property type="project" value="TreeGrafter"/>
</dbReference>
<evidence type="ECO:0000256" key="2">
    <source>
        <dbReference type="ARBA" id="ARBA00022448"/>
    </source>
</evidence>
<evidence type="ECO:0000313" key="8">
    <source>
        <dbReference type="Proteomes" id="UP000674938"/>
    </source>
</evidence>
<feature type="transmembrane region" description="Helical" evidence="6">
    <location>
        <begin position="70"/>
        <end position="89"/>
    </location>
</feature>
<feature type="transmembrane region" description="Helical" evidence="6">
    <location>
        <begin position="118"/>
        <end position="143"/>
    </location>
</feature>
<feature type="transmembrane region" description="Helical" evidence="6">
    <location>
        <begin position="149"/>
        <end position="168"/>
    </location>
</feature>
<comment type="function">
    <text evidence="6">H(+)-stimulated, divalent metal cation uptake system.</text>
</comment>
<dbReference type="PANTHER" id="PTHR11706">
    <property type="entry name" value="SOLUTE CARRIER PROTEIN FAMILY 11 MEMBER"/>
    <property type="match status" value="1"/>
</dbReference>
<dbReference type="PRINTS" id="PR00447">
    <property type="entry name" value="NATRESASSCMP"/>
</dbReference>
<feature type="transmembrane region" description="Helical" evidence="6">
    <location>
        <begin position="364"/>
        <end position="381"/>
    </location>
</feature>